<dbReference type="EMBL" id="QXGA01005461">
    <property type="protein sequence ID" value="KAE9067032.1"/>
    <property type="molecule type" value="Genomic_DNA"/>
</dbReference>
<dbReference type="EMBL" id="QXGE01005885">
    <property type="protein sequence ID" value="KAE9266383.1"/>
    <property type="molecule type" value="Genomic_DNA"/>
</dbReference>
<dbReference type="EMBL" id="QXGC01004092">
    <property type="protein sequence ID" value="KAE9171257.1"/>
    <property type="molecule type" value="Genomic_DNA"/>
</dbReference>
<comment type="caution">
    <text evidence="3">The sequence shown here is derived from an EMBL/GenBank/DDBJ whole genome shotgun (WGS) entry which is preliminary data.</text>
</comment>
<dbReference type="Proteomes" id="UP000460718">
    <property type="component" value="Unassembled WGS sequence"/>
</dbReference>
<accession>A0A6A3Q202</accession>
<evidence type="ECO:0000313" key="5">
    <source>
        <dbReference type="EMBL" id="KAE9266383.1"/>
    </source>
</evidence>
<evidence type="ECO:0000313" key="9">
    <source>
        <dbReference type="Proteomes" id="UP000476176"/>
    </source>
</evidence>
<sequence length="36" mass="3968">MFVAPVAKLVGEMVMSTLEFGDHEWAAVNELCEVVD</sequence>
<evidence type="ECO:0000313" key="3">
    <source>
        <dbReference type="EMBL" id="KAE9067032.1"/>
    </source>
</evidence>
<dbReference type="EMBL" id="QXFX01005831">
    <property type="protein sequence ID" value="KAE9059831.1"/>
    <property type="molecule type" value="Genomic_DNA"/>
</dbReference>
<evidence type="ECO:0000313" key="8">
    <source>
        <dbReference type="Proteomes" id="UP000460718"/>
    </source>
</evidence>
<name>A0A6A3Q202_9STRA</name>
<evidence type="ECO:0000313" key="7">
    <source>
        <dbReference type="Proteomes" id="UP000440732"/>
    </source>
</evidence>
<organism evidence="3 7">
    <name type="scientific">Phytophthora fragariae</name>
    <dbReference type="NCBI Taxonomy" id="53985"/>
    <lineage>
        <taxon>Eukaryota</taxon>
        <taxon>Sar</taxon>
        <taxon>Stramenopiles</taxon>
        <taxon>Oomycota</taxon>
        <taxon>Peronosporomycetes</taxon>
        <taxon>Peronosporales</taxon>
        <taxon>Peronosporaceae</taxon>
        <taxon>Phytophthora</taxon>
    </lineage>
</organism>
<proteinExistence type="predicted"/>
<evidence type="ECO:0000313" key="1">
    <source>
        <dbReference type="EMBL" id="KAE8960190.1"/>
    </source>
</evidence>
<dbReference type="AlphaFoldDB" id="A0A6A3Q202"/>
<reference evidence="6 7" key="1">
    <citation type="submission" date="2018-08" db="EMBL/GenBank/DDBJ databases">
        <title>Genomic investigation of the strawberry pathogen Phytophthora fragariae indicates pathogenicity is determined by transcriptional variation in three key races.</title>
        <authorList>
            <person name="Adams T.M."/>
            <person name="Armitage A.D."/>
            <person name="Sobczyk M.K."/>
            <person name="Bates H.J."/>
            <person name="Dunwell J.M."/>
            <person name="Nellist C.F."/>
            <person name="Harrison R.J."/>
        </authorList>
    </citation>
    <scope>NUCLEOTIDE SEQUENCE [LARGE SCALE GENOMIC DNA]</scope>
    <source>
        <strain evidence="5 6">A4</strain>
        <strain evidence="4 9">BC-23</strain>
        <strain evidence="3 7">NOV-5</strain>
        <strain evidence="2 10">ONT-3</strain>
        <strain evidence="1 8">SCRP245</strain>
    </source>
</reference>
<dbReference type="Proteomes" id="UP000440732">
    <property type="component" value="Unassembled WGS sequence"/>
</dbReference>
<evidence type="ECO:0000313" key="10">
    <source>
        <dbReference type="Proteomes" id="UP000488956"/>
    </source>
</evidence>
<evidence type="ECO:0000313" key="4">
    <source>
        <dbReference type="EMBL" id="KAE9171257.1"/>
    </source>
</evidence>
<dbReference type="EMBL" id="QXFW01006074">
    <property type="protein sequence ID" value="KAE8960190.1"/>
    <property type="molecule type" value="Genomic_DNA"/>
</dbReference>
<gene>
    <name evidence="5" type="ORF">PF001_g30503</name>
    <name evidence="4" type="ORF">PF004_g27630</name>
    <name evidence="3" type="ORF">PF006_g30083</name>
    <name evidence="2" type="ORF">PF010_g30463</name>
    <name evidence="1" type="ORF">PF011_g30176</name>
</gene>
<dbReference type="Proteomes" id="UP000488956">
    <property type="component" value="Unassembled WGS sequence"/>
</dbReference>
<dbReference type="Proteomes" id="UP000437068">
    <property type="component" value="Unassembled WGS sequence"/>
</dbReference>
<evidence type="ECO:0000313" key="6">
    <source>
        <dbReference type="Proteomes" id="UP000437068"/>
    </source>
</evidence>
<protein>
    <submittedName>
        <fullName evidence="3">Uncharacterized protein</fullName>
    </submittedName>
</protein>
<dbReference type="Proteomes" id="UP000476176">
    <property type="component" value="Unassembled WGS sequence"/>
</dbReference>
<evidence type="ECO:0000313" key="2">
    <source>
        <dbReference type="EMBL" id="KAE9059831.1"/>
    </source>
</evidence>